<comment type="caution">
    <text evidence="3">The sequence shown here is derived from an EMBL/GenBank/DDBJ whole genome shotgun (WGS) entry which is preliminary data.</text>
</comment>
<dbReference type="AlphaFoldDB" id="A0A849CDZ6"/>
<keyword evidence="1" id="KW-0732">Signal</keyword>
<dbReference type="GO" id="GO:0006629">
    <property type="term" value="P:lipid metabolic process"/>
    <property type="evidence" value="ECO:0007669"/>
    <property type="project" value="InterPro"/>
</dbReference>
<dbReference type="InterPro" id="IPR030395">
    <property type="entry name" value="GP_PDE_dom"/>
</dbReference>
<evidence type="ECO:0000313" key="4">
    <source>
        <dbReference type="Proteomes" id="UP000586827"/>
    </source>
</evidence>
<dbReference type="PROSITE" id="PS51704">
    <property type="entry name" value="GP_PDE"/>
    <property type="match status" value="1"/>
</dbReference>
<protein>
    <submittedName>
        <fullName evidence="3">Glycerophosphodiester phosphodiesterase</fullName>
    </submittedName>
</protein>
<dbReference type="Pfam" id="PF03009">
    <property type="entry name" value="GDPD"/>
    <property type="match status" value="1"/>
</dbReference>
<dbReference type="InterPro" id="IPR017946">
    <property type="entry name" value="PLC-like_Pdiesterase_TIM-brl"/>
</dbReference>
<dbReference type="PANTHER" id="PTHR46211">
    <property type="entry name" value="GLYCEROPHOSPHORYL DIESTER PHOSPHODIESTERASE"/>
    <property type="match status" value="1"/>
</dbReference>
<feature type="signal peptide" evidence="1">
    <location>
        <begin position="1"/>
        <end position="39"/>
    </location>
</feature>
<dbReference type="Proteomes" id="UP000586827">
    <property type="component" value="Unassembled WGS sequence"/>
</dbReference>
<dbReference type="SUPFAM" id="SSF51695">
    <property type="entry name" value="PLC-like phosphodiesterases"/>
    <property type="match status" value="1"/>
</dbReference>
<dbReference type="EMBL" id="JABELX010000016">
    <property type="protein sequence ID" value="NNH74760.1"/>
    <property type="molecule type" value="Genomic_DNA"/>
</dbReference>
<keyword evidence="4" id="KW-1185">Reference proteome</keyword>
<sequence length="335" mass="36469">MSNHSAPHRRGSCPLRIRLLFTALAVGAMLAAHPGGVSATPTAFDLQAHRGGLGLTAENTLPAFARSLEIGVTTLELDIQITRDGREIIGHDAKIDGSKCTDTEPVSPGDSQYPYVGKLIKDLSFEQVRTVNCGSKMPTLEEVFTLASDRGADTVQFSIELKTDPRDGTTAPREQFIQRAVQEVQRAGVRNRTIIQSFDWATLKLVRQHDSGIRLYALTDPTKVYPFSPWLGGLDLIWESGSLVNGAKSIGATALSPMHALPPDGSVQLPAVSQRLVDTAHENGILVVPWVVNQPGTMHELMDKGVDGIITDYPDRLREVMRERGLSLPPAYPQH</sequence>
<reference evidence="3 4" key="1">
    <citation type="submission" date="2020-05" db="EMBL/GenBank/DDBJ databases">
        <title>MicrobeNet Type strains.</title>
        <authorList>
            <person name="Nicholson A.C."/>
        </authorList>
    </citation>
    <scope>NUCLEOTIDE SEQUENCE [LARGE SCALE GENOMIC DNA]</scope>
    <source>
        <strain evidence="3 4">JCM 3224</strain>
    </source>
</reference>
<dbReference type="PANTHER" id="PTHR46211:SF14">
    <property type="entry name" value="GLYCEROPHOSPHODIESTER PHOSPHODIESTERASE"/>
    <property type="match status" value="1"/>
</dbReference>
<proteinExistence type="predicted"/>
<accession>A0A849CDZ6</accession>
<gene>
    <name evidence="3" type="ORF">HLB23_33755</name>
</gene>
<dbReference type="Gene3D" id="3.20.20.190">
    <property type="entry name" value="Phosphatidylinositol (PI) phosphodiesterase"/>
    <property type="match status" value="1"/>
</dbReference>
<dbReference type="GO" id="GO:0008081">
    <property type="term" value="F:phosphoric diester hydrolase activity"/>
    <property type="evidence" value="ECO:0007669"/>
    <property type="project" value="InterPro"/>
</dbReference>
<evidence type="ECO:0000259" key="2">
    <source>
        <dbReference type="PROSITE" id="PS51704"/>
    </source>
</evidence>
<organism evidence="3 4">
    <name type="scientific">Nocardia uniformis</name>
    <dbReference type="NCBI Taxonomy" id="53432"/>
    <lineage>
        <taxon>Bacteria</taxon>
        <taxon>Bacillati</taxon>
        <taxon>Actinomycetota</taxon>
        <taxon>Actinomycetes</taxon>
        <taxon>Mycobacteriales</taxon>
        <taxon>Nocardiaceae</taxon>
        <taxon>Nocardia</taxon>
    </lineage>
</organism>
<name>A0A849CDZ6_9NOCA</name>
<feature type="domain" description="GP-PDE" evidence="2">
    <location>
        <begin position="44"/>
        <end position="321"/>
    </location>
</feature>
<feature type="chain" id="PRO_5032433348" evidence="1">
    <location>
        <begin position="40"/>
        <end position="335"/>
    </location>
</feature>
<evidence type="ECO:0000256" key="1">
    <source>
        <dbReference type="SAM" id="SignalP"/>
    </source>
</evidence>
<evidence type="ECO:0000313" key="3">
    <source>
        <dbReference type="EMBL" id="NNH74760.1"/>
    </source>
</evidence>